<dbReference type="InterPro" id="IPR016920">
    <property type="entry name" value="UCP029477"/>
</dbReference>
<name>A0A3B7MZ23_9BACT</name>
<dbReference type="RefSeq" id="WP_119054739.1">
    <property type="nucleotide sequence ID" value="NZ_CP032157.1"/>
</dbReference>
<dbReference type="Pfam" id="PF09537">
    <property type="entry name" value="DUF2383"/>
    <property type="match status" value="1"/>
</dbReference>
<gene>
    <name evidence="2" type="ORF">D3H65_32285</name>
</gene>
<dbReference type="AlphaFoldDB" id="A0A3B7MZ23"/>
<dbReference type="InterPro" id="IPR019052">
    <property type="entry name" value="DUF2383"/>
</dbReference>
<reference evidence="2 3" key="1">
    <citation type="submission" date="2018-09" db="EMBL/GenBank/DDBJ databases">
        <title>Genome sequencing of strain 6GH32-13.</title>
        <authorList>
            <person name="Weon H.-Y."/>
            <person name="Heo J."/>
            <person name="Kwon S.-W."/>
        </authorList>
    </citation>
    <scope>NUCLEOTIDE SEQUENCE [LARGE SCALE GENOMIC DNA]</scope>
    <source>
        <strain evidence="2 3">5GH32-13</strain>
    </source>
</reference>
<dbReference type="OrthoDB" id="282393at2"/>
<evidence type="ECO:0000313" key="2">
    <source>
        <dbReference type="EMBL" id="AXY78863.1"/>
    </source>
</evidence>
<evidence type="ECO:0000313" key="3">
    <source>
        <dbReference type="Proteomes" id="UP000263900"/>
    </source>
</evidence>
<dbReference type="PIRSF" id="PIRSF029477">
    <property type="entry name" value="UCP029477"/>
    <property type="match status" value="1"/>
</dbReference>
<evidence type="ECO:0000259" key="1">
    <source>
        <dbReference type="Pfam" id="PF09537"/>
    </source>
</evidence>
<dbReference type="InterPro" id="IPR012347">
    <property type="entry name" value="Ferritin-like"/>
</dbReference>
<dbReference type="SUPFAM" id="SSF47240">
    <property type="entry name" value="Ferritin-like"/>
    <property type="match status" value="1"/>
</dbReference>
<dbReference type="InterPro" id="IPR011971">
    <property type="entry name" value="CHP02284"/>
</dbReference>
<keyword evidence="3" id="KW-1185">Reference proteome</keyword>
<feature type="domain" description="DUF2383" evidence="1">
    <location>
        <begin position="7"/>
        <end position="118"/>
    </location>
</feature>
<proteinExistence type="predicted"/>
<sequence length="156" mass="17622">MQTNEDLIEVLNDLIRINNDRIEGYEKAITETKDIDVDLKTLFRRMADQSRANKAELVQEVQKKGGGADTNSTTNSGKIYRAWMSVKATFAGKDRKSVLAACEFGEDAAQKAYQEALESDATMDVDIRQLIVKQKSSLKESHDLIKRHRDMQVANK</sequence>
<dbReference type="Proteomes" id="UP000263900">
    <property type="component" value="Chromosome"/>
</dbReference>
<accession>A0A3B7MZ23</accession>
<dbReference type="Gene3D" id="1.20.1260.10">
    <property type="match status" value="1"/>
</dbReference>
<organism evidence="2 3">
    <name type="scientific">Paraflavitalea soli</name>
    <dbReference type="NCBI Taxonomy" id="2315862"/>
    <lineage>
        <taxon>Bacteria</taxon>
        <taxon>Pseudomonadati</taxon>
        <taxon>Bacteroidota</taxon>
        <taxon>Chitinophagia</taxon>
        <taxon>Chitinophagales</taxon>
        <taxon>Chitinophagaceae</taxon>
        <taxon>Paraflavitalea</taxon>
    </lineage>
</organism>
<protein>
    <submittedName>
        <fullName evidence="2">PA2169 family four-helix-bundle protein</fullName>
    </submittedName>
</protein>
<dbReference type="NCBIfam" id="TIGR02284">
    <property type="entry name" value="PA2169 family four-helix-bundle protein"/>
    <property type="match status" value="1"/>
</dbReference>
<dbReference type="KEGG" id="pseg:D3H65_32285"/>
<dbReference type="InterPro" id="IPR009078">
    <property type="entry name" value="Ferritin-like_SF"/>
</dbReference>
<dbReference type="EMBL" id="CP032157">
    <property type="protein sequence ID" value="AXY78863.1"/>
    <property type="molecule type" value="Genomic_DNA"/>
</dbReference>